<keyword evidence="2" id="KW-0547">Nucleotide-binding</keyword>
<dbReference type="Gene3D" id="3.30.200.20">
    <property type="entry name" value="Phosphorylase Kinase, domain 1"/>
    <property type="match status" value="1"/>
</dbReference>
<evidence type="ECO:0000256" key="3">
    <source>
        <dbReference type="ARBA" id="ARBA00022777"/>
    </source>
</evidence>
<dbReference type="InterPro" id="IPR011009">
    <property type="entry name" value="Kinase-like_dom_sf"/>
</dbReference>
<evidence type="ECO:0000256" key="2">
    <source>
        <dbReference type="ARBA" id="ARBA00022741"/>
    </source>
</evidence>
<name>A0A397VXW6_9GLOM</name>
<dbReference type="AlphaFoldDB" id="A0A397VXW6"/>
<gene>
    <name evidence="6" type="ORF">C2G38_2030436</name>
</gene>
<reference evidence="6 7" key="1">
    <citation type="submission" date="2018-06" db="EMBL/GenBank/DDBJ databases">
        <title>Comparative genomics reveals the genomic features of Rhizophagus irregularis, R. cerebriforme, R. diaphanum and Gigaspora rosea, and their symbiotic lifestyle signature.</title>
        <authorList>
            <person name="Morin E."/>
            <person name="San Clemente H."/>
            <person name="Chen E.C.H."/>
            <person name="De La Providencia I."/>
            <person name="Hainaut M."/>
            <person name="Kuo A."/>
            <person name="Kohler A."/>
            <person name="Murat C."/>
            <person name="Tang N."/>
            <person name="Roy S."/>
            <person name="Loubradou J."/>
            <person name="Henrissat B."/>
            <person name="Grigoriev I.V."/>
            <person name="Corradi N."/>
            <person name="Roux C."/>
            <person name="Martin F.M."/>
        </authorList>
    </citation>
    <scope>NUCLEOTIDE SEQUENCE [LARGE SCALE GENOMIC DNA]</scope>
    <source>
        <strain evidence="6 7">DAOM 194757</strain>
    </source>
</reference>
<keyword evidence="7" id="KW-1185">Reference proteome</keyword>
<keyword evidence="4" id="KW-0067">ATP-binding</keyword>
<dbReference type="InterPro" id="IPR001245">
    <property type="entry name" value="Ser-Thr/Tyr_kinase_cat_dom"/>
</dbReference>
<dbReference type="InterPro" id="IPR000719">
    <property type="entry name" value="Prot_kinase_dom"/>
</dbReference>
<dbReference type="InterPro" id="IPR051681">
    <property type="entry name" value="Ser/Thr_Kinases-Pseudokinases"/>
</dbReference>
<dbReference type="GO" id="GO:0004674">
    <property type="term" value="F:protein serine/threonine kinase activity"/>
    <property type="evidence" value="ECO:0007669"/>
    <property type="project" value="TreeGrafter"/>
</dbReference>
<accession>A0A397VXW6</accession>
<dbReference type="PROSITE" id="PS50011">
    <property type="entry name" value="PROTEIN_KINASE_DOM"/>
    <property type="match status" value="2"/>
</dbReference>
<dbReference type="GO" id="GO:0005524">
    <property type="term" value="F:ATP binding"/>
    <property type="evidence" value="ECO:0007669"/>
    <property type="project" value="UniProtKB-KW"/>
</dbReference>
<sequence>MSSQNDFRENNYEILTYEEPKKYTFEELQKLTFNEFKNLTMENLSNINSKEIDYLFQKHNDAFNLREKDKCPECDKQYKYLDTTYCEPCNSKRFSNNFSKWTSGLPEIDKMIQESQLNARSPSELVEWIPYYEIDIKEHIADGGFGSVYRAIWKIGRIYHERPWDVEKQKWIREGEKEVAIKVFRDAYTFSPEFLNESLSTVMIIVIGIFIVAILNENATVTITDFGISRPVNETLDDERRIYGVLPFIAPEVLLGEEYTKAADVYSFGMIMLEVISGEPPFFDYNFDENLAYWICDKEHPQRPQIPDYVPDPYVALIRRCWNSNPQERPIATDMRKQFQHWSVNLRGSDLSNEKDVLKIQEQKDILQAFNKNQEEKWKRRLSEISQPKFYDKLTSKYIYYTRSFSQNGHLQNKSSIQENDEHLLIIELANGGNLEHYMKGDIFNTLTWLGKIKLAKGIAEGLRFIHELGVIHRDLEKLHVFT</sequence>
<comment type="caution">
    <text evidence="6">The sequence shown here is derived from an EMBL/GenBank/DDBJ whole genome shotgun (WGS) entry which is preliminary data.</text>
</comment>
<protein>
    <submittedName>
        <fullName evidence="6">Kinase-like domain-containing protein</fullName>
    </submittedName>
</protein>
<dbReference type="SUPFAM" id="SSF56112">
    <property type="entry name" value="Protein kinase-like (PK-like)"/>
    <property type="match status" value="2"/>
</dbReference>
<evidence type="ECO:0000256" key="4">
    <source>
        <dbReference type="ARBA" id="ARBA00022840"/>
    </source>
</evidence>
<dbReference type="PANTHER" id="PTHR44329">
    <property type="entry name" value="SERINE/THREONINE-PROTEIN KINASE TNNI3K-RELATED"/>
    <property type="match status" value="1"/>
</dbReference>
<dbReference type="STRING" id="44941.A0A397VXW6"/>
<evidence type="ECO:0000256" key="1">
    <source>
        <dbReference type="ARBA" id="ARBA00022679"/>
    </source>
</evidence>
<dbReference type="EMBL" id="QKWP01000145">
    <property type="protein sequence ID" value="RIB26177.1"/>
    <property type="molecule type" value="Genomic_DNA"/>
</dbReference>
<dbReference type="Pfam" id="PF07714">
    <property type="entry name" value="PK_Tyr_Ser-Thr"/>
    <property type="match status" value="2"/>
</dbReference>
<dbReference type="Proteomes" id="UP000266673">
    <property type="component" value="Unassembled WGS sequence"/>
</dbReference>
<evidence type="ECO:0000313" key="7">
    <source>
        <dbReference type="Proteomes" id="UP000266673"/>
    </source>
</evidence>
<keyword evidence="3 6" id="KW-0418">Kinase</keyword>
<feature type="domain" description="Protein kinase" evidence="5">
    <location>
        <begin position="1"/>
        <end position="344"/>
    </location>
</feature>
<dbReference type="OrthoDB" id="2437857at2759"/>
<feature type="domain" description="Protein kinase" evidence="5">
    <location>
        <begin position="339"/>
        <end position="483"/>
    </location>
</feature>
<dbReference type="PANTHER" id="PTHR44329:SF288">
    <property type="entry name" value="MITOGEN-ACTIVATED PROTEIN KINASE KINASE KINASE 20"/>
    <property type="match status" value="1"/>
</dbReference>
<proteinExistence type="predicted"/>
<organism evidence="6 7">
    <name type="scientific">Gigaspora rosea</name>
    <dbReference type="NCBI Taxonomy" id="44941"/>
    <lineage>
        <taxon>Eukaryota</taxon>
        <taxon>Fungi</taxon>
        <taxon>Fungi incertae sedis</taxon>
        <taxon>Mucoromycota</taxon>
        <taxon>Glomeromycotina</taxon>
        <taxon>Glomeromycetes</taxon>
        <taxon>Diversisporales</taxon>
        <taxon>Gigasporaceae</taxon>
        <taxon>Gigaspora</taxon>
    </lineage>
</organism>
<keyword evidence="1" id="KW-0808">Transferase</keyword>
<evidence type="ECO:0000259" key="5">
    <source>
        <dbReference type="PROSITE" id="PS50011"/>
    </source>
</evidence>
<evidence type="ECO:0000313" key="6">
    <source>
        <dbReference type="EMBL" id="RIB26177.1"/>
    </source>
</evidence>
<dbReference type="Gene3D" id="1.10.510.10">
    <property type="entry name" value="Transferase(Phosphotransferase) domain 1"/>
    <property type="match status" value="2"/>
</dbReference>